<dbReference type="AlphaFoldDB" id="A0AA86NZ93"/>
<reference evidence="2" key="1">
    <citation type="submission" date="2023-06" db="EMBL/GenBank/DDBJ databases">
        <authorList>
            <person name="Kurt Z."/>
        </authorList>
    </citation>
    <scope>NUCLEOTIDE SEQUENCE</scope>
</reference>
<protein>
    <submittedName>
        <fullName evidence="2">SANT/Myb domain</fullName>
    </submittedName>
    <submittedName>
        <fullName evidence="3">SANT/Myb_domain</fullName>
    </submittedName>
</protein>
<dbReference type="Proteomes" id="UP001642409">
    <property type="component" value="Unassembled WGS sequence"/>
</dbReference>
<sequence>MTVTHLNSEVYNQKEINASISDFQKVMNFISQKQKLKEQKSYYWSRDEEKQLLWCVEQYGSKWSFIQANYFAYLSKYAIDSKYRKIIGTMSPEQLHQHLSSMKNCKILEKFV</sequence>
<dbReference type="InterPro" id="IPR009057">
    <property type="entry name" value="Homeodomain-like_sf"/>
</dbReference>
<evidence type="ECO:0000313" key="2">
    <source>
        <dbReference type="EMBL" id="CAI9928748.1"/>
    </source>
</evidence>
<comment type="caution">
    <text evidence="2">The sequence shown here is derived from an EMBL/GenBank/DDBJ whole genome shotgun (WGS) entry which is preliminary data.</text>
</comment>
<accession>A0AA86NZ93</accession>
<feature type="domain" description="Myb-like" evidence="1">
    <location>
        <begin position="44"/>
        <end position="85"/>
    </location>
</feature>
<name>A0AA86NZ93_9EUKA</name>
<dbReference type="Gene3D" id="1.10.10.60">
    <property type="entry name" value="Homeodomain-like"/>
    <property type="match status" value="1"/>
</dbReference>
<dbReference type="EMBL" id="CAXDID020000535">
    <property type="protein sequence ID" value="CAL6100902.1"/>
    <property type="molecule type" value="Genomic_DNA"/>
</dbReference>
<proteinExistence type="predicted"/>
<dbReference type="SUPFAM" id="SSF46689">
    <property type="entry name" value="Homeodomain-like"/>
    <property type="match status" value="1"/>
</dbReference>
<organism evidence="2">
    <name type="scientific">Hexamita inflata</name>
    <dbReference type="NCBI Taxonomy" id="28002"/>
    <lineage>
        <taxon>Eukaryota</taxon>
        <taxon>Metamonada</taxon>
        <taxon>Diplomonadida</taxon>
        <taxon>Hexamitidae</taxon>
        <taxon>Hexamitinae</taxon>
        <taxon>Hexamita</taxon>
    </lineage>
</organism>
<reference evidence="3 4" key="2">
    <citation type="submission" date="2024-07" db="EMBL/GenBank/DDBJ databases">
        <authorList>
            <person name="Akdeniz Z."/>
        </authorList>
    </citation>
    <scope>NUCLEOTIDE SEQUENCE [LARGE SCALE GENOMIC DNA]</scope>
</reference>
<dbReference type="InterPro" id="IPR001005">
    <property type="entry name" value="SANT/Myb"/>
</dbReference>
<dbReference type="EMBL" id="CATOUU010000416">
    <property type="protein sequence ID" value="CAI9928748.1"/>
    <property type="molecule type" value="Genomic_DNA"/>
</dbReference>
<evidence type="ECO:0000313" key="3">
    <source>
        <dbReference type="EMBL" id="CAL6100902.1"/>
    </source>
</evidence>
<gene>
    <name evidence="2" type="ORF">HINF_LOCUS16393</name>
    <name evidence="3" type="ORF">HINF_LOCUS70776</name>
</gene>
<dbReference type="Pfam" id="PF00249">
    <property type="entry name" value="Myb_DNA-binding"/>
    <property type="match status" value="1"/>
</dbReference>
<keyword evidence="4" id="KW-1185">Reference proteome</keyword>
<evidence type="ECO:0000259" key="1">
    <source>
        <dbReference type="Pfam" id="PF00249"/>
    </source>
</evidence>
<evidence type="ECO:0000313" key="4">
    <source>
        <dbReference type="Proteomes" id="UP001642409"/>
    </source>
</evidence>